<evidence type="ECO:0000313" key="1">
    <source>
        <dbReference type="EMBL" id="TDD12916.1"/>
    </source>
</evidence>
<evidence type="ECO:0000313" key="2">
    <source>
        <dbReference type="Proteomes" id="UP000294543"/>
    </source>
</evidence>
<protein>
    <submittedName>
        <fullName evidence="1">GE37468 family thiazolyl peptide</fullName>
    </submittedName>
</protein>
<dbReference type="Pfam" id="PF19409">
    <property type="entry name" value="Thiopep_pre"/>
    <property type="match status" value="1"/>
</dbReference>
<proteinExistence type="predicted"/>
<dbReference type="Proteomes" id="UP000294543">
    <property type="component" value="Unassembled WGS sequence"/>
</dbReference>
<organism evidence="1 2">
    <name type="scientific">Nonomuraea diastatica</name>
    <dbReference type="NCBI Taxonomy" id="1848329"/>
    <lineage>
        <taxon>Bacteria</taxon>
        <taxon>Bacillati</taxon>
        <taxon>Actinomycetota</taxon>
        <taxon>Actinomycetes</taxon>
        <taxon>Streptosporangiales</taxon>
        <taxon>Streptosporangiaceae</taxon>
        <taxon>Nonomuraea</taxon>
    </lineage>
</organism>
<comment type="caution">
    <text evidence="1">The sequence shown here is derived from an EMBL/GenBank/DDBJ whole genome shotgun (WGS) entry which is preliminary data.</text>
</comment>
<gene>
    <name evidence="1" type="ORF">E1294_43045</name>
</gene>
<reference evidence="1 2" key="1">
    <citation type="submission" date="2019-03" db="EMBL/GenBank/DDBJ databases">
        <title>Draft genome sequences of novel Actinobacteria.</title>
        <authorList>
            <person name="Sahin N."/>
            <person name="Ay H."/>
            <person name="Saygin H."/>
        </authorList>
    </citation>
    <scope>NUCLEOTIDE SEQUENCE [LARGE SCALE GENOMIC DNA]</scope>
    <source>
        <strain evidence="1 2">KC712</strain>
    </source>
</reference>
<dbReference type="NCBIfam" id="NF033399">
    <property type="entry name" value="thiazolyl_GetA"/>
    <property type="match status" value="1"/>
</dbReference>
<dbReference type="AlphaFoldDB" id="A0A4V2YCV0"/>
<name>A0A4V2YCV0_9ACTN</name>
<accession>A0A4V2YCV0</accession>
<sequence>MDVFDLADSGLTVESLTAGHGMAENGASWLCSCVCSSSASSS</sequence>
<dbReference type="EMBL" id="SMKP01000193">
    <property type="protein sequence ID" value="TDD12916.1"/>
    <property type="molecule type" value="Genomic_DNA"/>
</dbReference>
<keyword evidence="2" id="KW-1185">Reference proteome</keyword>